<protein>
    <recommendedName>
        <fullName evidence="3">SMI1/KNR4 family protein</fullName>
    </recommendedName>
</protein>
<proteinExistence type="predicted"/>
<comment type="caution">
    <text evidence="1">The sequence shown here is derived from an EMBL/GenBank/DDBJ whole genome shotgun (WGS) entry which is preliminary data.</text>
</comment>
<evidence type="ECO:0000313" key="1">
    <source>
        <dbReference type="EMBL" id="TLE13397.1"/>
    </source>
</evidence>
<sequence>MPLENFCIKQQSVFLVYEYGYHAVVLEGETLFLSAELILKENIQLQELEALTLEILEFNDAYFLKRSINRENALNIMVYTNDNGYVMIGENKDGNFIIQACKDTPTQELLNIESGFDDMRFIKIFKHLFD</sequence>
<organism evidence="1 2">
    <name type="scientific">Helicobacter apodemus</name>
    <dbReference type="NCBI Taxonomy" id="135569"/>
    <lineage>
        <taxon>Bacteria</taxon>
        <taxon>Pseudomonadati</taxon>
        <taxon>Campylobacterota</taxon>
        <taxon>Epsilonproteobacteria</taxon>
        <taxon>Campylobacterales</taxon>
        <taxon>Helicobacteraceae</taxon>
        <taxon>Helicobacter</taxon>
    </lineage>
</organism>
<dbReference type="Proteomes" id="UP000029920">
    <property type="component" value="Unassembled WGS sequence"/>
</dbReference>
<keyword evidence="2" id="KW-1185">Reference proteome</keyword>
<reference evidence="1 2" key="1">
    <citation type="journal article" date="2014" name="Genome Announc.">
        <title>Draft genome sequences of eight enterohepatic helicobacter species isolated from both laboratory and wild rodents.</title>
        <authorList>
            <person name="Sheh A."/>
            <person name="Shen Z."/>
            <person name="Fox J.G."/>
        </authorList>
    </citation>
    <scope>NUCLEOTIDE SEQUENCE [LARGE SCALE GENOMIC DNA]</scope>
    <source>
        <strain evidence="1 2">MIT-03-7007</strain>
    </source>
</reference>
<evidence type="ECO:0000313" key="2">
    <source>
        <dbReference type="Proteomes" id="UP000029920"/>
    </source>
</evidence>
<accession>A0A4V6I6D5</accession>
<dbReference type="AlphaFoldDB" id="A0A4V6I6D5"/>
<dbReference type="EMBL" id="JRPC02000042">
    <property type="protein sequence ID" value="TLE13397.1"/>
    <property type="molecule type" value="Genomic_DNA"/>
</dbReference>
<evidence type="ECO:0008006" key="3">
    <source>
        <dbReference type="Google" id="ProtNLM"/>
    </source>
</evidence>
<feature type="non-terminal residue" evidence="1">
    <location>
        <position position="130"/>
    </location>
</feature>
<gene>
    <name evidence="1" type="ORF">LS72_009935</name>
</gene>
<name>A0A4V6I6D5_9HELI</name>
<dbReference type="RefSeq" id="WP_034555167.1">
    <property type="nucleotide sequence ID" value="NZ_JRPC02000042.1"/>
</dbReference>